<dbReference type="PANTHER" id="PTHR45266:SF3">
    <property type="entry name" value="OXALOACETATE DECARBOXYLASE ALPHA CHAIN"/>
    <property type="match status" value="1"/>
</dbReference>
<dbReference type="KEGG" id="pbal:CPBP_00633"/>
<protein>
    <recommendedName>
        <fullName evidence="3 9">Biotin carboxyl carrier protein of acetyl-CoA carboxylase</fullName>
    </recommendedName>
</protein>
<evidence type="ECO:0000256" key="10">
    <source>
        <dbReference type="SAM" id="MobiDB-lite"/>
    </source>
</evidence>
<comment type="pathway">
    <text evidence="2 9">Lipid metabolism; fatty acid biosynthesis.</text>
</comment>
<evidence type="ECO:0000256" key="2">
    <source>
        <dbReference type="ARBA" id="ARBA00005194"/>
    </source>
</evidence>
<dbReference type="InterPro" id="IPR000089">
    <property type="entry name" value="Biotin_lipoyl"/>
</dbReference>
<dbReference type="FunFam" id="2.40.50.100:FF:000003">
    <property type="entry name" value="Acetyl-CoA carboxylase biotin carboxyl carrier protein"/>
    <property type="match status" value="1"/>
</dbReference>
<evidence type="ECO:0000256" key="6">
    <source>
        <dbReference type="ARBA" id="ARBA00023098"/>
    </source>
</evidence>
<keyword evidence="13" id="KW-1185">Reference proteome</keyword>
<keyword evidence="8 9" id="KW-0092">Biotin</keyword>
<dbReference type="SUPFAM" id="SSF51230">
    <property type="entry name" value="Single hybrid motif"/>
    <property type="match status" value="1"/>
</dbReference>
<evidence type="ECO:0000256" key="3">
    <source>
        <dbReference type="ARBA" id="ARBA00017562"/>
    </source>
</evidence>
<accession>A0A7L9RTH5</accession>
<gene>
    <name evidence="12" type="primary">accB</name>
    <name evidence="12" type="ORF">CPBP_00633</name>
</gene>
<keyword evidence="5 9" id="KW-0276">Fatty acid metabolism</keyword>
<dbReference type="Pfam" id="PF00364">
    <property type="entry name" value="Biotin_lipoyl"/>
    <property type="match status" value="1"/>
</dbReference>
<dbReference type="NCBIfam" id="TIGR00531">
    <property type="entry name" value="BCCP"/>
    <property type="match status" value="1"/>
</dbReference>
<dbReference type="UniPathway" id="UPA00094"/>
<dbReference type="PRINTS" id="PR01071">
    <property type="entry name" value="ACOABIOTINCC"/>
</dbReference>
<name>A0A7L9RTH5_9PROT</name>
<evidence type="ECO:0000313" key="12">
    <source>
        <dbReference type="EMBL" id="QOL19862.1"/>
    </source>
</evidence>
<dbReference type="PANTHER" id="PTHR45266">
    <property type="entry name" value="OXALOACETATE DECARBOXYLASE ALPHA CHAIN"/>
    <property type="match status" value="1"/>
</dbReference>
<evidence type="ECO:0000256" key="4">
    <source>
        <dbReference type="ARBA" id="ARBA00022516"/>
    </source>
</evidence>
<feature type="domain" description="Lipoyl-binding" evidence="11">
    <location>
        <begin position="79"/>
        <end position="155"/>
    </location>
</feature>
<dbReference type="PROSITE" id="PS00188">
    <property type="entry name" value="BIOTIN"/>
    <property type="match status" value="1"/>
</dbReference>
<keyword evidence="6 9" id="KW-0443">Lipid metabolism</keyword>
<dbReference type="InterPro" id="IPR001249">
    <property type="entry name" value="AcCoA_biotinCC"/>
</dbReference>
<evidence type="ECO:0000256" key="7">
    <source>
        <dbReference type="ARBA" id="ARBA00023160"/>
    </source>
</evidence>
<sequence length="155" mass="16688">MTDKKFSFDIDQSAIQALAKVLQDADLSEIEYEDQGRRVRLTRNSNQTVMMAPQMSPAPSVAPTGAPQEAAVANPKQHPGALKSPMVGTLYAAPEPGAATFTKVGNRVNQGDTVFIIEAMKVMNPIKAHTSGVVKEIFFSDGNPVEYGDVLIIIE</sequence>
<dbReference type="AlphaFoldDB" id="A0A7L9RTH5"/>
<comment type="function">
    <text evidence="1 9">This protein is a component of the acetyl coenzyme A carboxylase complex; first, biotin carboxylase catalyzes the carboxylation of the carrier protein and then the transcarboxylase transfers the carboxyl group to form malonyl-CoA.</text>
</comment>
<dbReference type="InterPro" id="IPR011053">
    <property type="entry name" value="Single_hybrid_motif"/>
</dbReference>
<dbReference type="Gene3D" id="2.40.50.100">
    <property type="match status" value="1"/>
</dbReference>
<evidence type="ECO:0000256" key="8">
    <source>
        <dbReference type="ARBA" id="ARBA00023267"/>
    </source>
</evidence>
<proteinExistence type="predicted"/>
<organism evidence="12 13">
    <name type="scientific">Candidatus Bodocaedibacter vickermanii</name>
    <dbReference type="NCBI Taxonomy" id="2741701"/>
    <lineage>
        <taxon>Bacteria</taxon>
        <taxon>Pseudomonadati</taxon>
        <taxon>Pseudomonadota</taxon>
        <taxon>Alphaproteobacteria</taxon>
        <taxon>Holosporales</taxon>
        <taxon>Candidatus Paracaedibacteraceae</taxon>
        <taxon>Candidatus Bodocaedibacter</taxon>
    </lineage>
</organism>
<dbReference type="EMBL" id="CP054719">
    <property type="protein sequence ID" value="QOL19862.1"/>
    <property type="molecule type" value="Genomic_DNA"/>
</dbReference>
<keyword evidence="7 9" id="KW-0275">Fatty acid biosynthesis</keyword>
<evidence type="ECO:0000256" key="1">
    <source>
        <dbReference type="ARBA" id="ARBA00003761"/>
    </source>
</evidence>
<reference evidence="12 13" key="1">
    <citation type="submission" date="2020-06" db="EMBL/GenBank/DDBJ databases">
        <title>The endosymbiont of the kinetoplastid Bodo saltans is a Paracaedibacter-like alpha-proteobacterium possessing a putative toxin-antitoxin system.</title>
        <authorList>
            <person name="Midha S."/>
            <person name="Rigden D.J."/>
            <person name="Siozios S."/>
            <person name="Hurst G.D.D."/>
            <person name="Jackson A.P."/>
        </authorList>
    </citation>
    <scope>NUCLEOTIDE SEQUENCE [LARGE SCALE GENOMIC DNA]</scope>
    <source>
        <strain evidence="12">Lake Konstanz</strain>
    </source>
</reference>
<dbReference type="InterPro" id="IPR001882">
    <property type="entry name" value="Biotin_BS"/>
</dbReference>
<dbReference type="CDD" id="cd06850">
    <property type="entry name" value="biotinyl_domain"/>
    <property type="match status" value="1"/>
</dbReference>
<evidence type="ECO:0000256" key="5">
    <source>
        <dbReference type="ARBA" id="ARBA00022832"/>
    </source>
</evidence>
<dbReference type="PROSITE" id="PS50968">
    <property type="entry name" value="BIOTINYL_LIPOYL"/>
    <property type="match status" value="1"/>
</dbReference>
<dbReference type="GO" id="GO:0009317">
    <property type="term" value="C:acetyl-CoA carboxylase complex"/>
    <property type="evidence" value="ECO:0007669"/>
    <property type="project" value="InterPro"/>
</dbReference>
<dbReference type="GO" id="GO:0006633">
    <property type="term" value="P:fatty acid biosynthetic process"/>
    <property type="evidence" value="ECO:0007669"/>
    <property type="project" value="UniProtKB-UniPathway"/>
</dbReference>
<evidence type="ECO:0000313" key="13">
    <source>
        <dbReference type="Proteomes" id="UP000594001"/>
    </source>
</evidence>
<evidence type="ECO:0000256" key="9">
    <source>
        <dbReference type="RuleBase" id="RU364072"/>
    </source>
</evidence>
<dbReference type="RefSeq" id="WP_350332599.1">
    <property type="nucleotide sequence ID" value="NZ_CP054719.1"/>
</dbReference>
<evidence type="ECO:0000259" key="11">
    <source>
        <dbReference type="PROSITE" id="PS50968"/>
    </source>
</evidence>
<feature type="region of interest" description="Disordered" evidence="10">
    <location>
        <begin position="52"/>
        <end position="79"/>
    </location>
</feature>
<keyword evidence="4 9" id="KW-0444">Lipid biosynthesis</keyword>
<dbReference type="Proteomes" id="UP000594001">
    <property type="component" value="Chromosome"/>
</dbReference>
<dbReference type="InterPro" id="IPR050709">
    <property type="entry name" value="Biotin_Carboxyl_Carrier/Decarb"/>
</dbReference>
<dbReference type="GO" id="GO:0003989">
    <property type="term" value="F:acetyl-CoA carboxylase activity"/>
    <property type="evidence" value="ECO:0007669"/>
    <property type="project" value="InterPro"/>
</dbReference>